<dbReference type="EMBL" id="CAICTM010000691">
    <property type="protein sequence ID" value="CAB9515054.1"/>
    <property type="molecule type" value="Genomic_DNA"/>
</dbReference>
<dbReference type="PANTHER" id="PTHR31299">
    <property type="entry name" value="ESTERASE, PUTATIVE (AFU_ORTHOLOGUE AFUA_1G05850)-RELATED"/>
    <property type="match status" value="1"/>
</dbReference>
<dbReference type="PANTHER" id="PTHR31299:SF0">
    <property type="entry name" value="ESTERASE, PUTATIVE (AFU_ORTHOLOGUE AFUA_1G05850)-RELATED"/>
    <property type="match status" value="1"/>
</dbReference>
<keyword evidence="2" id="KW-1185">Reference proteome</keyword>
<evidence type="ECO:0000313" key="1">
    <source>
        <dbReference type="EMBL" id="CAB9515054.1"/>
    </source>
</evidence>
<gene>
    <name evidence="1" type="ORF">SEMRO_692_G187980.1</name>
</gene>
<organism evidence="1 2">
    <name type="scientific">Seminavis robusta</name>
    <dbReference type="NCBI Taxonomy" id="568900"/>
    <lineage>
        <taxon>Eukaryota</taxon>
        <taxon>Sar</taxon>
        <taxon>Stramenopiles</taxon>
        <taxon>Ochrophyta</taxon>
        <taxon>Bacillariophyta</taxon>
        <taxon>Bacillariophyceae</taxon>
        <taxon>Bacillariophycidae</taxon>
        <taxon>Naviculales</taxon>
        <taxon>Naviculaceae</taxon>
        <taxon>Seminavis</taxon>
    </lineage>
</organism>
<accession>A0A9N8E9B7</accession>
<dbReference type="Gene3D" id="3.40.1660.10">
    <property type="entry name" value="EreA-like (biosynthetic domain)"/>
    <property type="match status" value="1"/>
</dbReference>
<dbReference type="Proteomes" id="UP001153069">
    <property type="component" value="Unassembled WGS sequence"/>
</dbReference>
<dbReference type="Gene3D" id="3.30.1870.10">
    <property type="entry name" value="EreA-like, domain 2"/>
    <property type="match status" value="1"/>
</dbReference>
<comment type="caution">
    <text evidence="1">The sequence shown here is derived from an EMBL/GenBank/DDBJ whole genome shotgun (WGS) entry which is preliminary data.</text>
</comment>
<reference evidence="1" key="1">
    <citation type="submission" date="2020-06" db="EMBL/GenBank/DDBJ databases">
        <authorList>
            <consortium name="Plant Systems Biology data submission"/>
        </authorList>
    </citation>
    <scope>NUCLEOTIDE SEQUENCE</scope>
    <source>
        <strain evidence="1">D6</strain>
    </source>
</reference>
<sequence>MGSVSRIAFYLVLLTKPQSHHCIGRNFAFTSLRPSYRRQRFLATRANAAEEKFLRWAQANLIPIPTINPHEDIHDDSDLKKIATVIGDGTQVVAISEGCHNSREMLTLCHKMVRLLVEFGFNTIISETAFPEARLIFDYVQGKYSPTTKEEKEEMYRQGLNQMYSQWVEGRDLIEWMREYNQDHDNILHYYGSDIGGFYKDWKTPFQRIFDYLNTVDEAFASTLHSELKPYLDRMGQNARLVYQFELSRFEQCELEAILDNALHEMDSNREEYVNAASGNDFEYEWARQSLESMRLAEHYYRNYAQRCDPDTSKLGGLNGREMAMYRNVLWALKERQKRQDHPIKAIIIHHVIHTKTECQYQDKTWGFFTPAGHMLKESLGEKLYVIGMAYGGGNYWKEWQKGPDVRSIARIPPASPDGLEEFMELIPQSGQCYFLPWKEGPSETKPWLSTLYSMRENDYFVKIVPREWDACFYFKSVQPATAPSGDEGKD</sequence>
<dbReference type="InterPro" id="IPR052036">
    <property type="entry name" value="Hydrolase/PRTase-associated"/>
</dbReference>
<dbReference type="CDD" id="cd14728">
    <property type="entry name" value="Ere-like"/>
    <property type="match status" value="1"/>
</dbReference>
<protein>
    <submittedName>
        <fullName evidence="1">Erythromycin esterase</fullName>
    </submittedName>
</protein>
<proteinExistence type="predicted"/>
<evidence type="ECO:0000313" key="2">
    <source>
        <dbReference type="Proteomes" id="UP001153069"/>
    </source>
</evidence>
<dbReference type="AlphaFoldDB" id="A0A9N8E9B7"/>
<dbReference type="Gene3D" id="1.20.1440.30">
    <property type="entry name" value="Biosynthetic Protein domain"/>
    <property type="match status" value="1"/>
</dbReference>
<name>A0A9N8E9B7_9STRA</name>
<dbReference type="InterPro" id="IPR007815">
    <property type="entry name" value="Emycin_Estase"/>
</dbReference>
<dbReference type="Pfam" id="PF05139">
    <property type="entry name" value="Erythro_esteras"/>
    <property type="match status" value="1"/>
</dbReference>
<dbReference type="SUPFAM" id="SSF159501">
    <property type="entry name" value="EreA/ChaN-like"/>
    <property type="match status" value="1"/>
</dbReference>
<dbReference type="GO" id="GO:0046677">
    <property type="term" value="P:response to antibiotic"/>
    <property type="evidence" value="ECO:0007669"/>
    <property type="project" value="InterPro"/>
</dbReference>